<gene>
    <name evidence="5" type="ORF">GCM10011386_00040</name>
</gene>
<dbReference type="Pfam" id="PF16391">
    <property type="entry name" value="DUF5000"/>
    <property type="match status" value="1"/>
</dbReference>
<evidence type="ECO:0000256" key="1">
    <source>
        <dbReference type="SAM" id="SignalP"/>
    </source>
</evidence>
<evidence type="ECO:0000259" key="4">
    <source>
        <dbReference type="Pfam" id="PF17166"/>
    </source>
</evidence>
<dbReference type="InterPro" id="IPR032164">
    <property type="entry name" value="DUF5000"/>
</dbReference>
<accession>A0ABQ1KY94</accession>
<feature type="domain" description="DUF5126" evidence="4">
    <location>
        <begin position="124"/>
        <end position="222"/>
    </location>
</feature>
<protein>
    <recommendedName>
        <fullName evidence="7">DUF4959 domain-containing protein</fullName>
    </recommendedName>
</protein>
<evidence type="ECO:0000259" key="3">
    <source>
        <dbReference type="Pfam" id="PF16391"/>
    </source>
</evidence>
<dbReference type="Pfam" id="PF17166">
    <property type="entry name" value="DUF5126"/>
    <property type="match status" value="1"/>
</dbReference>
<evidence type="ECO:0000313" key="5">
    <source>
        <dbReference type="EMBL" id="GGC12385.1"/>
    </source>
</evidence>
<dbReference type="RefSeq" id="WP_188746116.1">
    <property type="nucleotide sequence ID" value="NZ_BMIK01000001.1"/>
</dbReference>
<organism evidence="5 6">
    <name type="scientific">Parapedobacter defluvii</name>
    <dbReference type="NCBI Taxonomy" id="2045106"/>
    <lineage>
        <taxon>Bacteria</taxon>
        <taxon>Pseudomonadati</taxon>
        <taxon>Bacteroidota</taxon>
        <taxon>Sphingobacteriia</taxon>
        <taxon>Sphingobacteriales</taxon>
        <taxon>Sphingobacteriaceae</taxon>
        <taxon>Parapedobacter</taxon>
    </lineage>
</organism>
<evidence type="ECO:0000313" key="6">
    <source>
        <dbReference type="Proteomes" id="UP000597338"/>
    </source>
</evidence>
<evidence type="ECO:0008006" key="7">
    <source>
        <dbReference type="Google" id="ProtNLM"/>
    </source>
</evidence>
<sequence>MKRFKQLIYLSIGLSSLLACKEEVPTALTDDGNAPGKVSNVTVENRNGGAKLTYSLPNDANLLYVKAVYEYPAGNVKEVRASAYVDSLVIEGIGDTKELDISLFSVSRSEKVSESVQVTIVPMTPPVQLVATSLEVGSEFGGISIHFLNERRQDIIIEILKKVANDWTNLDAYYTNSKEGLFTIRGQEATSTEFGLYVRDKWKNKSDTLVVELTPLYEVQLPSPTPVTILPNDYNQHYAGLNYTYMFDEIVSEGNYMGTLLTENSNLPLSFTLDFGSPVKFSRFRYWMRQGDAHIYNYATPETWEVWGSNELTADWDNWTKIMDCRAVKPSGPGTPLTTEDRELAARGLDFPFPAGTEPYRYIRWKTTKTFGALNAVQISELAFYGGSNEE</sequence>
<keyword evidence="1" id="KW-0732">Signal</keyword>
<dbReference type="InterPro" id="IPR008979">
    <property type="entry name" value="Galactose-bd-like_sf"/>
</dbReference>
<reference evidence="6" key="1">
    <citation type="journal article" date="2019" name="Int. J. Syst. Evol. Microbiol.">
        <title>The Global Catalogue of Microorganisms (GCM) 10K type strain sequencing project: providing services to taxonomists for standard genome sequencing and annotation.</title>
        <authorList>
            <consortium name="The Broad Institute Genomics Platform"/>
            <consortium name="The Broad Institute Genome Sequencing Center for Infectious Disease"/>
            <person name="Wu L."/>
            <person name="Ma J."/>
        </authorList>
    </citation>
    <scope>NUCLEOTIDE SEQUENCE [LARGE SCALE GENOMIC DNA]</scope>
    <source>
        <strain evidence="6">CGMCC 1.15342</strain>
    </source>
</reference>
<dbReference type="PROSITE" id="PS51257">
    <property type="entry name" value="PROKAR_LIPOPROTEIN"/>
    <property type="match status" value="1"/>
</dbReference>
<feature type="domain" description="DUF5000" evidence="3">
    <location>
        <begin position="261"/>
        <end position="386"/>
    </location>
</feature>
<dbReference type="Proteomes" id="UP000597338">
    <property type="component" value="Unassembled WGS sequence"/>
</dbReference>
<evidence type="ECO:0000259" key="2">
    <source>
        <dbReference type="Pfam" id="PF16323"/>
    </source>
</evidence>
<proteinExistence type="predicted"/>
<dbReference type="EMBL" id="BMIK01000001">
    <property type="protein sequence ID" value="GGC12385.1"/>
    <property type="molecule type" value="Genomic_DNA"/>
</dbReference>
<dbReference type="InterPro" id="IPR032527">
    <property type="entry name" value="DUF4959"/>
</dbReference>
<dbReference type="Pfam" id="PF16323">
    <property type="entry name" value="DUF4959"/>
    <property type="match status" value="1"/>
</dbReference>
<name>A0ABQ1KY94_9SPHI</name>
<feature type="chain" id="PRO_5045590329" description="DUF4959 domain-containing protein" evidence="1">
    <location>
        <begin position="22"/>
        <end position="391"/>
    </location>
</feature>
<comment type="caution">
    <text evidence="5">The sequence shown here is derived from an EMBL/GenBank/DDBJ whole genome shotgun (WGS) entry which is preliminary data.</text>
</comment>
<keyword evidence="6" id="KW-1185">Reference proteome</keyword>
<dbReference type="Gene3D" id="2.60.120.260">
    <property type="entry name" value="Galactose-binding domain-like"/>
    <property type="match status" value="1"/>
</dbReference>
<feature type="signal peptide" evidence="1">
    <location>
        <begin position="1"/>
        <end position="21"/>
    </location>
</feature>
<dbReference type="InterPro" id="IPR033431">
    <property type="entry name" value="DUF5126"/>
</dbReference>
<feature type="domain" description="DUF4959" evidence="2">
    <location>
        <begin position="19"/>
        <end position="122"/>
    </location>
</feature>
<dbReference type="SUPFAM" id="SSF49785">
    <property type="entry name" value="Galactose-binding domain-like"/>
    <property type="match status" value="1"/>
</dbReference>